<sequence>MSVPVLDRFFNQEDPRPDFRLSRESFVVLLNLLNQDRRHGWGATIETLVFLFWLASGTSYRVVSRVFGMPRSTVHDIVHRVTEDVVAILHQVIHLPKTPEEMEVVSRGFAGLARHRAFMKAAGAIDGCHIRIKAPSGPDGQCYRNRKLFPSIILQAVCDHQGRFIDTYVGWPGSVHDSRVLRHSPLYRQSAFPPPGHFILADGGYPCLQHPLPLITPYKRVVQGVGAQ</sequence>
<comment type="cofactor">
    <cofactor evidence="1">
        <name>a divalent metal cation</name>
        <dbReference type="ChEBI" id="CHEBI:60240"/>
    </cofactor>
</comment>
<evidence type="ECO:0000256" key="4">
    <source>
        <dbReference type="ARBA" id="ARBA00022722"/>
    </source>
</evidence>
<dbReference type="GO" id="GO:0046872">
    <property type="term" value="F:metal ion binding"/>
    <property type="evidence" value="ECO:0007669"/>
    <property type="project" value="UniProtKB-KW"/>
</dbReference>
<gene>
    <name evidence="9" type="ORF">G4P62_007414</name>
</gene>
<dbReference type="Pfam" id="PF13359">
    <property type="entry name" value="DDE_Tnp_4"/>
    <property type="match status" value="1"/>
</dbReference>
<reference evidence="9" key="1">
    <citation type="submission" date="2020-03" db="EMBL/GenBank/DDBJ databases">
        <title>Intra-Species Differences in Population Size shape Life History and Genome Evolution.</title>
        <authorList>
            <person name="Willemsen D."/>
            <person name="Cui R."/>
            <person name="Valenzano D.R."/>
        </authorList>
    </citation>
    <scope>NUCLEOTIDE SEQUENCE</scope>
    <source>
        <strain evidence="9">GRZ</strain>
        <tissue evidence="9">Whole</tissue>
    </source>
</reference>
<dbReference type="PANTHER" id="PTHR22930">
    <property type="match status" value="1"/>
</dbReference>
<evidence type="ECO:0000313" key="10">
    <source>
        <dbReference type="Proteomes" id="UP000822369"/>
    </source>
</evidence>
<evidence type="ECO:0000256" key="6">
    <source>
        <dbReference type="ARBA" id="ARBA00022801"/>
    </source>
</evidence>
<evidence type="ECO:0000256" key="5">
    <source>
        <dbReference type="ARBA" id="ARBA00022723"/>
    </source>
</evidence>
<name>A0A9D2Y1G4_NOTFU</name>
<accession>A0A9D2Y1G4</accession>
<keyword evidence="4" id="KW-0540">Nuclease</keyword>
<dbReference type="PANTHER" id="PTHR22930:SF85">
    <property type="entry name" value="GH03217P-RELATED"/>
    <property type="match status" value="1"/>
</dbReference>
<keyword evidence="6" id="KW-0378">Hydrolase</keyword>
<dbReference type="GO" id="GO:0005634">
    <property type="term" value="C:nucleus"/>
    <property type="evidence" value="ECO:0007669"/>
    <property type="project" value="UniProtKB-SubCell"/>
</dbReference>
<comment type="subcellular location">
    <subcellularLocation>
        <location evidence="2">Nucleus</location>
    </subcellularLocation>
</comment>
<dbReference type="InterPro" id="IPR045249">
    <property type="entry name" value="HARBI1-like"/>
</dbReference>
<evidence type="ECO:0000313" key="9">
    <source>
        <dbReference type="EMBL" id="KAF7212459.1"/>
    </source>
</evidence>
<comment type="similarity">
    <text evidence="3">Belongs to the HARBI1 family.</text>
</comment>
<comment type="caution">
    <text evidence="9">The sequence shown here is derived from an EMBL/GenBank/DDBJ whole genome shotgun (WGS) entry which is preliminary data.</text>
</comment>
<dbReference type="AlphaFoldDB" id="A0A9D2Y1G4"/>
<evidence type="ECO:0000256" key="3">
    <source>
        <dbReference type="ARBA" id="ARBA00006958"/>
    </source>
</evidence>
<protein>
    <submittedName>
        <fullName evidence="9">Nuclease HARBI1</fullName>
    </submittedName>
</protein>
<evidence type="ECO:0000256" key="2">
    <source>
        <dbReference type="ARBA" id="ARBA00004123"/>
    </source>
</evidence>
<dbReference type="GO" id="GO:0004518">
    <property type="term" value="F:nuclease activity"/>
    <property type="evidence" value="ECO:0007669"/>
    <property type="project" value="UniProtKB-KW"/>
</dbReference>
<organism evidence="9 10">
    <name type="scientific">Nothobranchius furzeri</name>
    <name type="common">Turquoise killifish</name>
    <dbReference type="NCBI Taxonomy" id="105023"/>
    <lineage>
        <taxon>Eukaryota</taxon>
        <taxon>Metazoa</taxon>
        <taxon>Chordata</taxon>
        <taxon>Craniata</taxon>
        <taxon>Vertebrata</taxon>
        <taxon>Euteleostomi</taxon>
        <taxon>Actinopterygii</taxon>
        <taxon>Neopterygii</taxon>
        <taxon>Teleostei</taxon>
        <taxon>Neoteleostei</taxon>
        <taxon>Acanthomorphata</taxon>
        <taxon>Ovalentaria</taxon>
        <taxon>Atherinomorphae</taxon>
        <taxon>Cyprinodontiformes</taxon>
        <taxon>Nothobranchiidae</taxon>
        <taxon>Nothobranchius</taxon>
    </lineage>
</organism>
<dbReference type="EMBL" id="JAAVVJ010000011">
    <property type="protein sequence ID" value="KAF7212459.1"/>
    <property type="molecule type" value="Genomic_DNA"/>
</dbReference>
<keyword evidence="5" id="KW-0479">Metal-binding</keyword>
<feature type="domain" description="DDE Tnp4" evidence="8">
    <location>
        <begin position="125"/>
        <end position="219"/>
    </location>
</feature>
<keyword evidence="7" id="KW-0539">Nucleus</keyword>
<evidence type="ECO:0000259" key="8">
    <source>
        <dbReference type="Pfam" id="PF13359"/>
    </source>
</evidence>
<dbReference type="Proteomes" id="UP000822369">
    <property type="component" value="Chromosome 11"/>
</dbReference>
<feature type="non-terminal residue" evidence="9">
    <location>
        <position position="228"/>
    </location>
</feature>
<evidence type="ECO:0000256" key="7">
    <source>
        <dbReference type="ARBA" id="ARBA00023242"/>
    </source>
</evidence>
<proteinExistence type="inferred from homology"/>
<dbReference type="GO" id="GO:0016787">
    <property type="term" value="F:hydrolase activity"/>
    <property type="evidence" value="ECO:0007669"/>
    <property type="project" value="UniProtKB-KW"/>
</dbReference>
<evidence type="ECO:0000256" key="1">
    <source>
        <dbReference type="ARBA" id="ARBA00001968"/>
    </source>
</evidence>
<dbReference type="InterPro" id="IPR027806">
    <property type="entry name" value="HARBI1_dom"/>
</dbReference>